<dbReference type="Gene3D" id="1.10.1660.10">
    <property type="match status" value="1"/>
</dbReference>
<accession>A0A9D9H7T4</accession>
<evidence type="ECO:0000313" key="4">
    <source>
        <dbReference type="EMBL" id="MBO8438964.1"/>
    </source>
</evidence>
<dbReference type="InterPro" id="IPR047057">
    <property type="entry name" value="MerR_fam"/>
</dbReference>
<dbReference type="PANTHER" id="PTHR30204">
    <property type="entry name" value="REDOX-CYCLING DRUG-SENSING TRANSCRIPTIONAL ACTIVATOR SOXR"/>
    <property type="match status" value="1"/>
</dbReference>
<reference evidence="4" key="2">
    <citation type="journal article" date="2021" name="PeerJ">
        <title>Extensive microbial diversity within the chicken gut microbiome revealed by metagenomics and culture.</title>
        <authorList>
            <person name="Gilroy R."/>
            <person name="Ravi A."/>
            <person name="Getino M."/>
            <person name="Pursley I."/>
            <person name="Horton D.L."/>
            <person name="Alikhan N.F."/>
            <person name="Baker D."/>
            <person name="Gharbi K."/>
            <person name="Hall N."/>
            <person name="Watson M."/>
            <person name="Adriaenssens E.M."/>
            <person name="Foster-Nyarko E."/>
            <person name="Jarju S."/>
            <person name="Secka A."/>
            <person name="Antonio M."/>
            <person name="Oren A."/>
            <person name="Chaudhuri R.R."/>
            <person name="La Ragione R."/>
            <person name="Hildebrand F."/>
            <person name="Pallen M.J."/>
        </authorList>
    </citation>
    <scope>NUCLEOTIDE SEQUENCE</scope>
    <source>
        <strain evidence="4">G3-4614</strain>
    </source>
</reference>
<dbReference type="SUPFAM" id="SSF46955">
    <property type="entry name" value="Putative DNA-binding domain"/>
    <property type="match status" value="1"/>
</dbReference>
<comment type="caution">
    <text evidence="4">The sequence shown here is derived from an EMBL/GenBank/DDBJ whole genome shotgun (WGS) entry which is preliminary data.</text>
</comment>
<feature type="domain" description="HTH merR-type" evidence="3">
    <location>
        <begin position="13"/>
        <end position="83"/>
    </location>
</feature>
<evidence type="ECO:0000313" key="5">
    <source>
        <dbReference type="Proteomes" id="UP000823636"/>
    </source>
</evidence>
<protein>
    <submittedName>
        <fullName evidence="4">MerR family transcriptional regulator</fullName>
    </submittedName>
</protein>
<feature type="region of interest" description="Disordered" evidence="2">
    <location>
        <begin position="119"/>
        <end position="152"/>
    </location>
</feature>
<dbReference type="InterPro" id="IPR009061">
    <property type="entry name" value="DNA-bd_dom_put_sf"/>
</dbReference>
<evidence type="ECO:0000256" key="2">
    <source>
        <dbReference type="SAM" id="MobiDB-lite"/>
    </source>
</evidence>
<keyword evidence="1" id="KW-0238">DNA-binding</keyword>
<feature type="compositionally biased region" description="Basic and acidic residues" evidence="2">
    <location>
        <begin position="119"/>
        <end position="142"/>
    </location>
</feature>
<dbReference type="Proteomes" id="UP000823636">
    <property type="component" value="Unassembled WGS sequence"/>
</dbReference>
<organism evidence="4 5">
    <name type="scientific">Candidatus Caccoplasma merdipullorum</name>
    <dbReference type="NCBI Taxonomy" id="2840718"/>
    <lineage>
        <taxon>Bacteria</taxon>
        <taxon>Pseudomonadati</taxon>
        <taxon>Bacteroidota</taxon>
        <taxon>Bacteroidia</taxon>
        <taxon>Bacteroidales</taxon>
        <taxon>Bacteroidaceae</taxon>
        <taxon>Bacteroidaceae incertae sedis</taxon>
        <taxon>Candidatus Caccoplasma</taxon>
    </lineage>
</organism>
<dbReference type="PROSITE" id="PS50937">
    <property type="entry name" value="HTH_MERR_2"/>
    <property type="match status" value="1"/>
</dbReference>
<evidence type="ECO:0000259" key="3">
    <source>
        <dbReference type="PROSITE" id="PS50937"/>
    </source>
</evidence>
<gene>
    <name evidence="4" type="ORF">IAC54_08750</name>
</gene>
<dbReference type="AlphaFoldDB" id="A0A9D9H7T4"/>
<sequence>MPRPNFDNERKQFYSISEVAKIIGVNETALRFWEKEFKEINPRRSGRGIRFYSNDDLETIKLIHYLTKEKGLTLEGARKRLKENRKKEASAMDVLQRLQEIRSELLAIRNNIELIETKAESKKDKAEEKEAHQIPEDTKEDGNDTLQTLTLF</sequence>
<dbReference type="PANTHER" id="PTHR30204:SF15">
    <property type="entry name" value="BLL5018 PROTEIN"/>
    <property type="match status" value="1"/>
</dbReference>
<dbReference type="CDD" id="cd04765">
    <property type="entry name" value="HTH_MlrA-like_sg2"/>
    <property type="match status" value="1"/>
</dbReference>
<dbReference type="SMART" id="SM00422">
    <property type="entry name" value="HTH_MERR"/>
    <property type="match status" value="1"/>
</dbReference>
<dbReference type="InterPro" id="IPR000551">
    <property type="entry name" value="MerR-type_HTH_dom"/>
</dbReference>
<dbReference type="GO" id="GO:0003700">
    <property type="term" value="F:DNA-binding transcription factor activity"/>
    <property type="evidence" value="ECO:0007669"/>
    <property type="project" value="InterPro"/>
</dbReference>
<name>A0A9D9H7T4_9BACT</name>
<dbReference type="GO" id="GO:0003677">
    <property type="term" value="F:DNA binding"/>
    <property type="evidence" value="ECO:0007669"/>
    <property type="project" value="UniProtKB-KW"/>
</dbReference>
<reference evidence="4" key="1">
    <citation type="submission" date="2020-10" db="EMBL/GenBank/DDBJ databases">
        <authorList>
            <person name="Gilroy R."/>
        </authorList>
    </citation>
    <scope>NUCLEOTIDE SEQUENCE</scope>
    <source>
        <strain evidence="4">G3-4614</strain>
    </source>
</reference>
<evidence type="ECO:0000256" key="1">
    <source>
        <dbReference type="ARBA" id="ARBA00023125"/>
    </source>
</evidence>
<proteinExistence type="predicted"/>
<dbReference type="Pfam" id="PF13411">
    <property type="entry name" value="MerR_1"/>
    <property type="match status" value="1"/>
</dbReference>
<dbReference type="EMBL" id="JADIMW010000087">
    <property type="protein sequence ID" value="MBO8438964.1"/>
    <property type="molecule type" value="Genomic_DNA"/>
</dbReference>